<protein>
    <submittedName>
        <fullName evidence="1">Uncharacterized protein</fullName>
    </submittedName>
</protein>
<comment type="caution">
    <text evidence="1">The sequence shown here is derived from an EMBL/GenBank/DDBJ whole genome shotgun (WGS) entry which is preliminary data.</text>
</comment>
<organism evidence="1 2">
    <name type="scientific">Holospora curviuscula</name>
    <dbReference type="NCBI Taxonomy" id="1082868"/>
    <lineage>
        <taxon>Bacteria</taxon>
        <taxon>Pseudomonadati</taxon>
        <taxon>Pseudomonadota</taxon>
        <taxon>Alphaproteobacteria</taxon>
        <taxon>Holosporales</taxon>
        <taxon>Holosporaceae</taxon>
        <taxon>Holospora</taxon>
    </lineage>
</organism>
<dbReference type="AlphaFoldDB" id="A0A2S5RE46"/>
<reference evidence="1 2" key="1">
    <citation type="submission" date="2017-11" db="EMBL/GenBank/DDBJ databases">
        <title>Comparative genomic analysis of Holospora spp., intranuclear symbionts of paramecia.</title>
        <authorList>
            <person name="Garushyants S.K."/>
            <person name="Beliavskaya A."/>
            <person name="Malko D.B."/>
            <person name="Logacheva M.D."/>
            <person name="Rautian M.S."/>
            <person name="Gelfand M.S."/>
        </authorList>
    </citation>
    <scope>NUCLEOTIDE SEQUENCE [LARGE SCALE GENOMIC DNA]</scope>
    <source>
        <strain evidence="2">02AZ16</strain>
    </source>
</reference>
<dbReference type="Proteomes" id="UP000239425">
    <property type="component" value="Unassembled WGS sequence"/>
</dbReference>
<name>A0A2S5RE46_9PROT</name>
<proteinExistence type="predicted"/>
<keyword evidence="2" id="KW-1185">Reference proteome</keyword>
<evidence type="ECO:0000313" key="2">
    <source>
        <dbReference type="Proteomes" id="UP000239425"/>
    </source>
</evidence>
<evidence type="ECO:0000313" key="1">
    <source>
        <dbReference type="EMBL" id="PPE05580.1"/>
    </source>
</evidence>
<sequence>MSCLQYAQEGLRIIMNHAAFLGLQKPKCSLKAQYSLLFLDHDSPALNPIKYWSQKIKSILKPLIEIYKILLVNVD</sequence>
<dbReference type="EMBL" id="PHHC01000064">
    <property type="protein sequence ID" value="PPE05580.1"/>
    <property type="molecule type" value="Genomic_DNA"/>
</dbReference>
<gene>
    <name evidence="1" type="ORF">HCUR_00227</name>
</gene>
<accession>A0A2S5RE46</accession>